<dbReference type="Proteomes" id="UP000273828">
    <property type="component" value="Unassembled WGS sequence"/>
</dbReference>
<evidence type="ECO:0000313" key="1">
    <source>
        <dbReference type="EMBL" id="RQG86193.1"/>
    </source>
</evidence>
<reference evidence="1 2" key="1">
    <citation type="submission" date="2018-10" db="EMBL/GenBank/DDBJ databases">
        <title>Natrarchaeobius chitinivorans gen. nov., sp. nov., and Natrarchaeobius haloalkaliphilus sp. nov., alkaliphilic, chitin-utilizing haloarchaea from hypersaline alkaline lakes.</title>
        <authorList>
            <person name="Sorokin D.Y."/>
            <person name="Elcheninov A.G."/>
            <person name="Kostrikina N.A."/>
            <person name="Bale N.J."/>
            <person name="Sinninghe Damste J.S."/>
            <person name="Khijniak T.V."/>
            <person name="Kublanov I.V."/>
            <person name="Toshchakov S.V."/>
        </authorList>
    </citation>
    <scope>NUCLEOTIDE SEQUENCE [LARGE SCALE GENOMIC DNA]</scope>
    <source>
        <strain evidence="1 2">AArcht-Sl</strain>
    </source>
</reference>
<gene>
    <name evidence="1" type="ORF">EA462_17140</name>
</gene>
<comment type="caution">
    <text evidence="1">The sequence shown here is derived from an EMBL/GenBank/DDBJ whole genome shotgun (WGS) entry which is preliminary data.</text>
</comment>
<organism evidence="1 2">
    <name type="scientific">Natrarchaeobius halalkaliphilus</name>
    <dbReference type="NCBI Taxonomy" id="1679091"/>
    <lineage>
        <taxon>Archaea</taxon>
        <taxon>Methanobacteriati</taxon>
        <taxon>Methanobacteriota</taxon>
        <taxon>Stenosarchaea group</taxon>
        <taxon>Halobacteria</taxon>
        <taxon>Halobacteriales</taxon>
        <taxon>Natrialbaceae</taxon>
        <taxon>Natrarchaeobius</taxon>
    </lineage>
</organism>
<dbReference type="EMBL" id="REFY01000008">
    <property type="protein sequence ID" value="RQG86193.1"/>
    <property type="molecule type" value="Genomic_DNA"/>
</dbReference>
<sequence>MWVQELIYDIPASVFYFELLEPRVRAKAPIDERVVPNCNANRALHRSRPRLAAETRVTVTRSLGDREPNLERGRCVL</sequence>
<accession>A0A3N6M3C1</accession>
<proteinExistence type="predicted"/>
<dbReference type="AlphaFoldDB" id="A0A3N6M3C1"/>
<name>A0A3N6M3C1_9EURY</name>
<protein>
    <submittedName>
        <fullName evidence="1">Uncharacterized protein</fullName>
    </submittedName>
</protein>
<evidence type="ECO:0000313" key="2">
    <source>
        <dbReference type="Proteomes" id="UP000273828"/>
    </source>
</evidence>
<keyword evidence="2" id="KW-1185">Reference proteome</keyword>